<name>A0A650LUV1_9CLOT</name>
<protein>
    <recommendedName>
        <fullName evidence="4">Com family DNA-binding transcriptional regulator</fullName>
    </recommendedName>
</protein>
<sequence>MGIQLKCPNCSKRAMDVIKATKGKVIIELKCPHCRKIVKINYCR</sequence>
<dbReference type="EMBL" id="CAKJVE010000004">
    <property type="protein sequence ID" value="CAG9711018.1"/>
    <property type="molecule type" value="Genomic_DNA"/>
</dbReference>
<proteinExistence type="predicted"/>
<accession>A0A650LUV1</accession>
<evidence type="ECO:0000313" key="2">
    <source>
        <dbReference type="EMBL" id="VCT83136.1"/>
    </source>
</evidence>
<evidence type="ECO:0000313" key="3">
    <source>
        <dbReference type="Proteomes" id="UP000431451"/>
    </source>
</evidence>
<dbReference type="AlphaFoldDB" id="A0A650LUV1"/>
<dbReference type="Proteomes" id="UP000431451">
    <property type="component" value="Unassembled WGS sequence"/>
</dbReference>
<gene>
    <name evidence="1" type="ORF">CNEO_45026</name>
    <name evidence="2" type="ORF">CNEONATNEC25_00731</name>
</gene>
<evidence type="ECO:0000313" key="1">
    <source>
        <dbReference type="EMBL" id="CAG9711018.1"/>
    </source>
</evidence>
<organism evidence="2 3">
    <name type="scientific">Clostridium neonatale</name>
    <dbReference type="NCBI Taxonomy" id="137838"/>
    <lineage>
        <taxon>Bacteria</taxon>
        <taxon>Bacillati</taxon>
        <taxon>Bacillota</taxon>
        <taxon>Clostridia</taxon>
        <taxon>Eubacteriales</taxon>
        <taxon>Clostridiaceae</taxon>
        <taxon>Clostridium</taxon>
    </lineage>
</organism>
<evidence type="ECO:0008006" key="4">
    <source>
        <dbReference type="Google" id="ProtNLM"/>
    </source>
</evidence>
<dbReference type="RefSeq" id="WP_279261204.1">
    <property type="nucleotide sequence ID" value="NZ_CAKJVE010000004.1"/>
</dbReference>
<reference evidence="1" key="2">
    <citation type="submission" date="2021-10" db="EMBL/GenBank/DDBJ databases">
        <authorList>
            <person name="Mesa V."/>
        </authorList>
    </citation>
    <scope>NUCLEOTIDE SEQUENCE</scope>
    <source>
        <strain evidence="1">CC3_PB</strain>
    </source>
</reference>
<reference evidence="2 3" key="1">
    <citation type="submission" date="2018-06" db="EMBL/GenBank/DDBJ databases">
        <authorList>
            <consortium name="IHU Genomes"/>
        </authorList>
    </citation>
    <scope>NUCLEOTIDE SEQUENCE [LARGE SCALE GENOMIC DNA]</scope>
    <source>
        <strain evidence="2 3">NEC25</strain>
    </source>
</reference>
<dbReference type="Proteomes" id="UP000789738">
    <property type="component" value="Unassembled WGS sequence"/>
</dbReference>
<dbReference type="EMBL" id="UWJD01000001">
    <property type="protein sequence ID" value="VCT83136.1"/>
    <property type="molecule type" value="Genomic_DNA"/>
</dbReference>